<dbReference type="CDD" id="cd01763">
    <property type="entry name" value="Ubl_SUMO_like"/>
    <property type="match status" value="1"/>
</dbReference>
<reference evidence="3 4" key="1">
    <citation type="submission" date="2012-08" db="EMBL/GenBank/DDBJ databases">
        <title>Oryza genome evolution.</title>
        <authorList>
            <person name="Wing R.A."/>
        </authorList>
    </citation>
    <scope>NUCLEOTIDE SEQUENCE</scope>
</reference>
<name>A0A0D9X0N5_9ORYZ</name>
<proteinExistence type="predicted"/>
<dbReference type="EnsemblPlants" id="LPERR07G16990.1">
    <property type="protein sequence ID" value="LPERR07G16990.1"/>
    <property type="gene ID" value="LPERR07G16990"/>
</dbReference>
<dbReference type="SMART" id="SM00213">
    <property type="entry name" value="UBQ"/>
    <property type="match status" value="2"/>
</dbReference>
<evidence type="ECO:0000259" key="2">
    <source>
        <dbReference type="PROSITE" id="PS50053"/>
    </source>
</evidence>
<dbReference type="HOGENOM" id="CLU_047326_0_0_1"/>
<keyword evidence="4" id="KW-1185">Reference proteome</keyword>
<evidence type="ECO:0000313" key="3">
    <source>
        <dbReference type="EnsemblPlants" id="LPERR07G16990.1"/>
    </source>
</evidence>
<dbReference type="Proteomes" id="UP000032180">
    <property type="component" value="Chromosome 7"/>
</dbReference>
<evidence type="ECO:0000313" key="4">
    <source>
        <dbReference type="Proteomes" id="UP000032180"/>
    </source>
</evidence>
<dbReference type="PROSITE" id="PS50053">
    <property type="entry name" value="UBIQUITIN_2"/>
    <property type="match status" value="1"/>
</dbReference>
<dbReference type="PANTHER" id="PTHR10562">
    <property type="entry name" value="SMALL UBIQUITIN-RELATED MODIFIER"/>
    <property type="match status" value="1"/>
</dbReference>
<dbReference type="Pfam" id="PF11976">
    <property type="entry name" value="Rad60-SLD"/>
    <property type="match status" value="2"/>
</dbReference>
<protein>
    <recommendedName>
        <fullName evidence="2">Ubiquitin-like domain-containing protein</fullName>
    </recommendedName>
</protein>
<dbReference type="InterPro" id="IPR029071">
    <property type="entry name" value="Ubiquitin-like_domsf"/>
</dbReference>
<organism evidence="3 4">
    <name type="scientific">Leersia perrieri</name>
    <dbReference type="NCBI Taxonomy" id="77586"/>
    <lineage>
        <taxon>Eukaryota</taxon>
        <taxon>Viridiplantae</taxon>
        <taxon>Streptophyta</taxon>
        <taxon>Embryophyta</taxon>
        <taxon>Tracheophyta</taxon>
        <taxon>Spermatophyta</taxon>
        <taxon>Magnoliopsida</taxon>
        <taxon>Liliopsida</taxon>
        <taxon>Poales</taxon>
        <taxon>Poaceae</taxon>
        <taxon>BOP clade</taxon>
        <taxon>Oryzoideae</taxon>
        <taxon>Oryzeae</taxon>
        <taxon>Oryzinae</taxon>
        <taxon>Leersia</taxon>
    </lineage>
</organism>
<dbReference type="Gramene" id="LPERR07G16990.1">
    <property type="protein sequence ID" value="LPERR07G16990.1"/>
    <property type="gene ID" value="LPERR07G16990"/>
</dbReference>
<sequence>MATVTVKVEKENDGKKPATKAAGEYLTLKVQDSDGRTVCRTMRRTDQLQALMDYFYDRVQDRVARGTGRFLYDGHRLRGTQTPAELKMEDGDEVDFFVEMLAMSKRSRSEISAAGGDQAESLSPEIDQPSNKLITLRVKDSEGVTITRTMRATDKLSDLIFFYLAMVQANRTARGVFMHYGRKVTVNRTPADYDMEDGDEISYFPDGTMTMPVTLTVQDGKGRRITRSMRRSYMLTTLFDLYFELLPSTAPREGVFMYNHRAIDGKQSPASLDMKDGDEITFCPIIEPSFFVTLTMKGSDDGCGSVTRTMRRTDKCRI</sequence>
<dbReference type="AlphaFoldDB" id="A0A0D9X0N5"/>
<dbReference type="SUPFAM" id="SSF54236">
    <property type="entry name" value="Ubiquitin-like"/>
    <property type="match status" value="3"/>
</dbReference>
<dbReference type="InterPro" id="IPR000626">
    <property type="entry name" value="Ubiquitin-like_dom"/>
</dbReference>
<dbReference type="STRING" id="77586.A0A0D9X0N5"/>
<reference evidence="3" key="3">
    <citation type="submission" date="2015-04" db="UniProtKB">
        <authorList>
            <consortium name="EnsemblPlants"/>
        </authorList>
    </citation>
    <scope>IDENTIFICATION</scope>
</reference>
<feature type="region of interest" description="Disordered" evidence="1">
    <location>
        <begin position="109"/>
        <end position="128"/>
    </location>
</feature>
<accession>A0A0D9X0N5</accession>
<evidence type="ECO:0000256" key="1">
    <source>
        <dbReference type="SAM" id="MobiDB-lite"/>
    </source>
</evidence>
<dbReference type="eggNOG" id="KOG1769">
    <property type="taxonomic scope" value="Eukaryota"/>
</dbReference>
<dbReference type="Gene3D" id="3.10.20.90">
    <property type="entry name" value="Phosphatidylinositol 3-kinase Catalytic Subunit, Chain A, domain 1"/>
    <property type="match status" value="3"/>
</dbReference>
<dbReference type="InterPro" id="IPR022617">
    <property type="entry name" value="Rad60/SUMO-like_dom"/>
</dbReference>
<feature type="domain" description="Ubiquitin-like" evidence="2">
    <location>
        <begin position="26"/>
        <end position="100"/>
    </location>
</feature>
<reference evidence="4" key="2">
    <citation type="submission" date="2013-12" db="EMBL/GenBank/DDBJ databases">
        <authorList>
            <person name="Yu Y."/>
            <person name="Lee S."/>
            <person name="de Baynast K."/>
            <person name="Wissotski M."/>
            <person name="Liu L."/>
            <person name="Talag J."/>
            <person name="Goicoechea J."/>
            <person name="Angelova A."/>
            <person name="Jetty R."/>
            <person name="Kudrna D."/>
            <person name="Golser W."/>
            <person name="Rivera L."/>
            <person name="Zhang J."/>
            <person name="Wing R."/>
        </authorList>
    </citation>
    <scope>NUCLEOTIDE SEQUENCE</scope>
</reference>